<evidence type="ECO:0000313" key="5">
    <source>
        <dbReference type="EMBL" id="GCE16016.1"/>
    </source>
</evidence>
<dbReference type="Pfam" id="PF20958">
    <property type="entry name" value="GxGYxYP_N_3rd"/>
    <property type="match status" value="1"/>
</dbReference>
<feature type="domain" description="GxGYxYP putative glycoside hydrolase C-terminal" evidence="1">
    <location>
        <begin position="289"/>
        <end position="513"/>
    </location>
</feature>
<feature type="domain" description="GxGYxYP putative glycoside hydrolase first N-terminal" evidence="2">
    <location>
        <begin position="39"/>
        <end position="105"/>
    </location>
</feature>
<evidence type="ECO:0000259" key="2">
    <source>
        <dbReference type="Pfam" id="PF16216"/>
    </source>
</evidence>
<comment type="caution">
    <text evidence="5">The sequence shown here is derived from an EMBL/GenBank/DDBJ whole genome shotgun (WGS) entry which is preliminary data.</text>
</comment>
<reference evidence="6" key="1">
    <citation type="submission" date="2018-12" db="EMBL/GenBank/DDBJ databases">
        <title>Tengunoibacter tsumagoiensis gen. nov., sp. nov., Dictyobacter kobayashii sp. nov., D. alpinus sp. nov., and D. joshuensis sp. nov. and description of Dictyobacteraceae fam. nov. within the order Ktedonobacterales isolated from Tengu-no-mugimeshi.</title>
        <authorList>
            <person name="Wang C.M."/>
            <person name="Zheng Y."/>
            <person name="Sakai Y."/>
            <person name="Toyoda A."/>
            <person name="Minakuchi Y."/>
            <person name="Abe K."/>
            <person name="Yokota A."/>
            <person name="Yabe S."/>
        </authorList>
    </citation>
    <scope>NUCLEOTIDE SEQUENCE [LARGE SCALE GENOMIC DNA]</scope>
    <source>
        <strain evidence="6">Uno3</strain>
    </source>
</reference>
<evidence type="ECO:0000313" key="6">
    <source>
        <dbReference type="Proteomes" id="UP000287352"/>
    </source>
</evidence>
<evidence type="ECO:0008006" key="7">
    <source>
        <dbReference type="Google" id="ProtNLM"/>
    </source>
</evidence>
<dbReference type="RefSeq" id="WP_161975859.1">
    <property type="nucleotide sequence ID" value="NZ_BIFR01000002.1"/>
</dbReference>
<dbReference type="InterPro" id="IPR048310">
    <property type="entry name" value="GxGYxYP_N_2nd"/>
</dbReference>
<evidence type="ECO:0000259" key="4">
    <source>
        <dbReference type="Pfam" id="PF20958"/>
    </source>
</evidence>
<dbReference type="Gene3D" id="3.20.20.490">
    <property type="entry name" value="GxGYxYP glycoside hydrolase, C-terminal domain"/>
    <property type="match status" value="1"/>
</dbReference>
<dbReference type="AlphaFoldDB" id="A0A402AAF1"/>
<dbReference type="PANTHER" id="PTHR37321">
    <property type="entry name" value="EXPORTED PROTEIN-RELATED"/>
    <property type="match status" value="1"/>
</dbReference>
<gene>
    <name evidence="5" type="ORF">KTT_58750</name>
</gene>
<dbReference type="EMBL" id="BIFR01000002">
    <property type="protein sequence ID" value="GCE16016.1"/>
    <property type="molecule type" value="Genomic_DNA"/>
</dbReference>
<dbReference type="Proteomes" id="UP000287352">
    <property type="component" value="Unassembled WGS sequence"/>
</dbReference>
<evidence type="ECO:0000259" key="3">
    <source>
        <dbReference type="Pfam" id="PF20957"/>
    </source>
</evidence>
<feature type="domain" description="GxGYxYP putative glycoside hydrolase third N-terminal" evidence="4">
    <location>
        <begin position="184"/>
        <end position="268"/>
    </location>
</feature>
<accession>A0A402AAF1</accession>
<dbReference type="PANTHER" id="PTHR37321:SF1">
    <property type="entry name" value="EXPORTED PROTEIN"/>
    <property type="match status" value="1"/>
</dbReference>
<dbReference type="Pfam" id="PF16216">
    <property type="entry name" value="GxGYxYP_N"/>
    <property type="match status" value="1"/>
</dbReference>
<dbReference type="Pfam" id="PF14323">
    <property type="entry name" value="GxGYxYP_C"/>
    <property type="match status" value="1"/>
</dbReference>
<name>A0A402AAF1_9CHLR</name>
<sequence>MVHFLLWPQIAQASHAPTSQSLMSWPTSRLFPHFCCLNSLKVITLTKLPADQRTLFVSLQGLLNRQQTRIYVREDEFGGSSDFWLTQLHVPYSNVADPFSLFTTYHDEISGLIVTDPQQPATINLATTLAGQRNALIVSPHLLQQRMRLFHLPVLMDLRLFHFSSAFMVYQYAYKHYWSLSNHHLLVGLSPWEAGHLRDYAIATHAMVIWLDPGDLLQRILLHSFFAAMPAGSSYLGWWKNEPAGIRSASSYGIATYATDLASNLTVLGATSLVRQRFFLSSPLRLQRKIYISLFMSDGDNIQIDQHRLVQKWNDPERGRIPLGWTLSPALVDLAPVILNYYRETATINDDLVAGPSGMGYLYPHLLTNHALTTYMLQSRWYLAEAGFSIATIWENIATFPTSVGQAYAHYTDLQGITVQNTISISQSTPIIYNHKLAAYPLQGAYLASATEVEALIQQVATTDTNLAPHFLAIQVDLNKPGITPTSLYRVLQHFRSNDQIVFVRPSQFFQLFKASLL</sequence>
<keyword evidence="6" id="KW-1185">Reference proteome</keyword>
<proteinExistence type="predicted"/>
<feature type="domain" description="GxGYxYP putative glycoside hydrolase second N-terminal" evidence="3">
    <location>
        <begin position="109"/>
        <end position="179"/>
    </location>
</feature>
<dbReference type="Pfam" id="PF20957">
    <property type="entry name" value="GxGYxYP_N_2nd"/>
    <property type="match status" value="1"/>
</dbReference>
<evidence type="ECO:0000259" key="1">
    <source>
        <dbReference type="Pfam" id="PF14323"/>
    </source>
</evidence>
<dbReference type="InterPro" id="IPR025832">
    <property type="entry name" value="GxGYxYP_C"/>
</dbReference>
<organism evidence="5 6">
    <name type="scientific">Tengunoibacter tsumagoiensis</name>
    <dbReference type="NCBI Taxonomy" id="2014871"/>
    <lineage>
        <taxon>Bacteria</taxon>
        <taxon>Bacillati</taxon>
        <taxon>Chloroflexota</taxon>
        <taxon>Ktedonobacteria</taxon>
        <taxon>Ktedonobacterales</taxon>
        <taxon>Dictyobacteraceae</taxon>
        <taxon>Tengunoibacter</taxon>
    </lineage>
</organism>
<protein>
    <recommendedName>
        <fullName evidence="7">GxGYxYP putative glycoside hydrolase N-terminal domain-containing protein</fullName>
    </recommendedName>
</protein>
<dbReference type="InterPro" id="IPR048309">
    <property type="entry name" value="GxGYxYP_N_3rd"/>
</dbReference>
<dbReference type="InterPro" id="IPR038410">
    <property type="entry name" value="GxGYxYP_C_sf"/>
</dbReference>
<dbReference type="InterPro" id="IPR032626">
    <property type="entry name" value="GxGYxYP_N_1st"/>
</dbReference>